<dbReference type="PANTHER" id="PTHR22738">
    <property type="entry name" value="RASSF"/>
    <property type="match status" value="1"/>
</dbReference>
<sequence>MKEDCPTSSHVPISDSKSIQKSELFSLLKTYNCYHEGTSFQLRHREEEGALIIEGLLSIAWGLRRPIRLQVQDDRERVHLPSASWAPGRPSCHRKEPPPQDGGVTAQEPGTQPVHKAESSRDSSGPLEEDEEIPQLMRTKSDASCTIQRRPKCRAPGEAQRIRRHRFSINGHFYNHKVVMSQPGLSSGAWEGAVVIPRTKLKDCEYPLISRILHGPCEKIVKIFLMEADLGMEVPHEVAQYIKFEMPVLDSFVEKLKEEEEREIMKLTMKFQALRLTMLQRLEQLVGAE</sequence>
<organism evidence="3 4">
    <name type="scientific">Prolemur simus</name>
    <name type="common">Greater bamboo lemur</name>
    <name type="synonym">Hapalemur simus</name>
    <dbReference type="NCBI Taxonomy" id="1328070"/>
    <lineage>
        <taxon>Eukaryota</taxon>
        <taxon>Metazoa</taxon>
        <taxon>Chordata</taxon>
        <taxon>Craniata</taxon>
        <taxon>Vertebrata</taxon>
        <taxon>Euteleostomi</taxon>
        <taxon>Mammalia</taxon>
        <taxon>Eutheria</taxon>
        <taxon>Euarchontoglires</taxon>
        <taxon>Primates</taxon>
        <taxon>Strepsirrhini</taxon>
        <taxon>Lemuriformes</taxon>
        <taxon>Lemuridae</taxon>
        <taxon>Prolemur</taxon>
    </lineage>
</organism>
<proteinExistence type="predicted"/>
<dbReference type="Proteomes" id="UP000694414">
    <property type="component" value="Unplaced"/>
</dbReference>
<dbReference type="AlphaFoldDB" id="A0A8C9DIS5"/>
<evidence type="ECO:0000313" key="3">
    <source>
        <dbReference type="Ensembl" id="ENSPSMP00000012281.1"/>
    </source>
</evidence>
<name>A0A8C9DIS5_PROSS</name>
<dbReference type="Pfam" id="PF16517">
    <property type="entry name" value="Nore1-SARAH"/>
    <property type="match status" value="1"/>
</dbReference>
<evidence type="ECO:0000256" key="1">
    <source>
        <dbReference type="SAM" id="MobiDB-lite"/>
    </source>
</evidence>
<feature type="domain" description="SARAH" evidence="2">
    <location>
        <begin position="238"/>
        <end position="285"/>
    </location>
</feature>
<dbReference type="InterPro" id="IPR033614">
    <property type="entry name" value="RASSF1-6"/>
</dbReference>
<dbReference type="InterPro" id="IPR011524">
    <property type="entry name" value="SARAH_dom"/>
</dbReference>
<dbReference type="PANTHER" id="PTHR22738:SF4">
    <property type="entry name" value="RAS ASSOCIATION DOMAIN-CONTAINING PROTEIN 4"/>
    <property type="match status" value="1"/>
</dbReference>
<dbReference type="CDD" id="cd21894">
    <property type="entry name" value="SARAH_RASSF4"/>
    <property type="match status" value="1"/>
</dbReference>
<dbReference type="Ensembl" id="ENSPSMT00000014326.1">
    <property type="protein sequence ID" value="ENSPSMP00000012281.1"/>
    <property type="gene ID" value="ENSPSMG00000008835.1"/>
</dbReference>
<reference evidence="3" key="1">
    <citation type="submission" date="2025-08" db="UniProtKB">
        <authorList>
            <consortium name="Ensembl"/>
        </authorList>
    </citation>
    <scope>IDENTIFICATION</scope>
</reference>
<gene>
    <name evidence="3" type="primary">RASSF4</name>
</gene>
<evidence type="ECO:0000259" key="2">
    <source>
        <dbReference type="PROSITE" id="PS50951"/>
    </source>
</evidence>
<accession>A0A8C9DIS5</accession>
<dbReference type="PROSITE" id="PS50951">
    <property type="entry name" value="SARAH"/>
    <property type="match status" value="1"/>
</dbReference>
<dbReference type="GeneTree" id="ENSGT00940000160176"/>
<evidence type="ECO:0000313" key="4">
    <source>
        <dbReference type="Proteomes" id="UP000694414"/>
    </source>
</evidence>
<dbReference type="GO" id="GO:0007165">
    <property type="term" value="P:signal transduction"/>
    <property type="evidence" value="ECO:0007669"/>
    <property type="project" value="InterPro"/>
</dbReference>
<protein>
    <submittedName>
        <fullName evidence="3">Ras association domain family member 4</fullName>
    </submittedName>
</protein>
<keyword evidence="4" id="KW-1185">Reference proteome</keyword>
<feature type="region of interest" description="Disordered" evidence="1">
    <location>
        <begin position="81"/>
        <end position="159"/>
    </location>
</feature>
<reference evidence="3" key="2">
    <citation type="submission" date="2025-09" db="UniProtKB">
        <authorList>
            <consortium name="Ensembl"/>
        </authorList>
    </citation>
    <scope>IDENTIFICATION</scope>
</reference>